<dbReference type="InterPro" id="IPR003346">
    <property type="entry name" value="Transposase_20"/>
</dbReference>
<dbReference type="InterPro" id="IPR002525">
    <property type="entry name" value="Transp_IS110-like_N"/>
</dbReference>
<dbReference type="GO" id="GO:0004803">
    <property type="term" value="F:transposase activity"/>
    <property type="evidence" value="ECO:0007669"/>
    <property type="project" value="InterPro"/>
</dbReference>
<dbReference type="GO" id="GO:0006313">
    <property type="term" value="P:DNA transposition"/>
    <property type="evidence" value="ECO:0007669"/>
    <property type="project" value="InterPro"/>
</dbReference>
<dbReference type="NCBIfam" id="NF033542">
    <property type="entry name" value="transpos_IS110"/>
    <property type="match status" value="1"/>
</dbReference>
<evidence type="ECO:0000313" key="4">
    <source>
        <dbReference type="EMBL" id="GER93783.1"/>
    </source>
</evidence>
<dbReference type="Pfam" id="PF01548">
    <property type="entry name" value="DEDD_Tnp_IS110"/>
    <property type="match status" value="1"/>
</dbReference>
<keyword evidence="1" id="KW-0175">Coiled coil</keyword>
<dbReference type="InterPro" id="IPR047650">
    <property type="entry name" value="Transpos_IS110"/>
</dbReference>
<dbReference type="EMBL" id="BLAB01000001">
    <property type="protein sequence ID" value="GER93783.1"/>
    <property type="molecule type" value="Genomic_DNA"/>
</dbReference>
<evidence type="ECO:0000313" key="5">
    <source>
        <dbReference type="EMBL" id="GER94629.1"/>
    </source>
</evidence>
<comment type="caution">
    <text evidence="4">The sequence shown here is derived from an EMBL/GenBank/DDBJ whole genome shotgun (WGS) entry which is preliminary data.</text>
</comment>
<name>A0A5J4L1Z8_9ZZZZ</name>
<gene>
    <name evidence="4" type="ORF">A45J_1539</name>
    <name evidence="5" type="ORF">A45J_2393</name>
</gene>
<organism evidence="4">
    <name type="scientific">hot springs metagenome</name>
    <dbReference type="NCBI Taxonomy" id="433727"/>
    <lineage>
        <taxon>unclassified sequences</taxon>
        <taxon>metagenomes</taxon>
        <taxon>ecological metagenomes</taxon>
    </lineage>
</organism>
<evidence type="ECO:0000259" key="3">
    <source>
        <dbReference type="Pfam" id="PF02371"/>
    </source>
</evidence>
<dbReference type="EMBL" id="BLAB01000001">
    <property type="protein sequence ID" value="GER94629.1"/>
    <property type="molecule type" value="Genomic_DNA"/>
</dbReference>
<dbReference type="PANTHER" id="PTHR33055">
    <property type="entry name" value="TRANSPOSASE FOR INSERTION SEQUENCE ELEMENT IS1111A"/>
    <property type="match status" value="1"/>
</dbReference>
<evidence type="ECO:0000256" key="1">
    <source>
        <dbReference type="SAM" id="Coils"/>
    </source>
</evidence>
<dbReference type="AlphaFoldDB" id="A0A5J4L1Z8"/>
<reference evidence="4" key="1">
    <citation type="submission" date="2019-10" db="EMBL/GenBank/DDBJ databases">
        <title>Metagenomic sequencing of thiosulfate-disproportionating enrichment culture.</title>
        <authorList>
            <person name="Umezawa K."/>
            <person name="Kojima H."/>
            <person name="Fukui M."/>
        </authorList>
    </citation>
    <scope>NUCLEOTIDE SEQUENCE</scope>
    <source>
        <strain evidence="4">45J</strain>
    </source>
</reference>
<evidence type="ECO:0000259" key="2">
    <source>
        <dbReference type="Pfam" id="PF01548"/>
    </source>
</evidence>
<feature type="coiled-coil region" evidence="1">
    <location>
        <begin position="223"/>
        <end position="254"/>
    </location>
</feature>
<sequence>MDVLVERGCGLDVHKETVVATIDGKGIQNETRTFSTMTNDLLQLKRWLKDSGITHVAIESTGIYWKPVFNILEDSFELVLVNARHIKNVPGRKTDVQDSEWLCRLLRNGLVRGSFIPPKEIRELRDLTRYRRKLTGVISAEKNRVQKVLEDANIKLSSVVSDTFGVSGSEIVDALIKGELTIKEMSELVRGKLKKKKDRIIEALMGKFTEHHKFMIEASLQHIKATEELITKIDEQIEEKLKNYKQQYELLQTIPGVKKHAAASIIAEIGVDMERFPTEAHLASWAGMSPGSNESAGKKNTVERLTAISV</sequence>
<protein>
    <submittedName>
        <fullName evidence="4">IS110 family transposase</fullName>
    </submittedName>
</protein>
<feature type="domain" description="Transposase IS116/IS110/IS902 C-terminal" evidence="3">
    <location>
        <begin position="249"/>
        <end position="305"/>
    </location>
</feature>
<proteinExistence type="predicted"/>
<dbReference type="PANTHER" id="PTHR33055:SF15">
    <property type="entry name" value="TRANSPOSASE-RELATED"/>
    <property type="match status" value="1"/>
</dbReference>
<dbReference type="Pfam" id="PF02371">
    <property type="entry name" value="Transposase_20"/>
    <property type="match status" value="1"/>
</dbReference>
<dbReference type="GO" id="GO:0003677">
    <property type="term" value="F:DNA binding"/>
    <property type="evidence" value="ECO:0007669"/>
    <property type="project" value="InterPro"/>
</dbReference>
<feature type="domain" description="Transposase IS110-like N-terminal" evidence="2">
    <location>
        <begin position="9"/>
        <end position="152"/>
    </location>
</feature>
<accession>A0A5J4L1Z8</accession>